<evidence type="ECO:0000313" key="3">
    <source>
        <dbReference type="EMBL" id="VEI00064.1"/>
    </source>
</evidence>
<feature type="domain" description="Aminoglycoside phosphotransferase" evidence="1">
    <location>
        <begin position="49"/>
        <end position="250"/>
    </location>
</feature>
<dbReference type="Pfam" id="PF01636">
    <property type="entry name" value="APH"/>
    <property type="match status" value="1"/>
</dbReference>
<dbReference type="AlphaFoldDB" id="A0A448NSG9"/>
<proteinExistence type="predicted"/>
<dbReference type="GO" id="GO:0016301">
    <property type="term" value="F:kinase activity"/>
    <property type="evidence" value="ECO:0007669"/>
    <property type="project" value="UniProtKB-KW"/>
</dbReference>
<keyword evidence="4" id="KW-1185">Reference proteome</keyword>
<dbReference type="STRING" id="266748.HY04_04600"/>
<evidence type="ECO:0000313" key="2">
    <source>
        <dbReference type="EMBL" id="KEY17823.1"/>
    </source>
</evidence>
<reference evidence="2 4" key="1">
    <citation type="submission" date="2014-07" db="EMBL/GenBank/DDBJ databases">
        <authorList>
            <person name="Pisani N.G."/>
            <person name="Newman J.D."/>
        </authorList>
    </citation>
    <scope>NUCLEOTIDE SEQUENCE [LARGE SCALE GENOMIC DNA]</scope>
    <source>
        <strain evidence="2 4">LMG 24720</strain>
    </source>
</reference>
<gene>
    <name evidence="2" type="ORF">HY04_04600</name>
    <name evidence="3" type="ORF">NCTC13489_01929</name>
</gene>
<keyword evidence="3" id="KW-0418">Kinase</keyword>
<sequence length="344" mass="40498">MIDQKAKEFFEKYIGETAQDFFTLAQSGSARINFVGKSSEDKYIITYNENSRENESFYYFSALFSDLKVKAPKVLNISEERTLYIQEFLGEQTLSEIIEAEGLTNRVKSLVKKALQQLAAVQIKTEKKIDYSKTFEYEKYDELPITSDLFYFKSFIADVLEIPYHKSSLLLEFKKLVSKIESLEPKGIMMRDFQARNIMVNKKEEVFFIDYQAAMKGPLMYDVISFLYQAKANFPKDYKEEMLDYYFSFWMQEKAAELKNSVKPIQLIRFLQVLGAYGFRGLIQRKQHFISSLDKGIENLYEFSNSWEEMEEYPELKNLINQLKTDDIKCKIEKMIAKDQINKN</sequence>
<organism evidence="3 5">
    <name type="scientific">Kaistella antarctica</name>
    <dbReference type="NCBI Taxonomy" id="266748"/>
    <lineage>
        <taxon>Bacteria</taxon>
        <taxon>Pseudomonadati</taxon>
        <taxon>Bacteroidota</taxon>
        <taxon>Flavobacteriia</taxon>
        <taxon>Flavobacteriales</taxon>
        <taxon>Weeksellaceae</taxon>
        <taxon>Chryseobacterium group</taxon>
        <taxon>Kaistella</taxon>
    </lineage>
</organism>
<dbReference type="EMBL" id="LR134441">
    <property type="protein sequence ID" value="VEI00064.1"/>
    <property type="molecule type" value="Genomic_DNA"/>
</dbReference>
<reference evidence="3 5" key="2">
    <citation type="submission" date="2018-12" db="EMBL/GenBank/DDBJ databases">
        <authorList>
            <consortium name="Pathogen Informatics"/>
        </authorList>
    </citation>
    <scope>NUCLEOTIDE SEQUENCE [LARGE SCALE GENOMIC DNA]</scope>
    <source>
        <strain evidence="3 5">NCTC13489</strain>
    </source>
</reference>
<keyword evidence="3" id="KW-0808">Transferase</keyword>
<dbReference type="RefSeq" id="WP_034717694.1">
    <property type="nucleotide sequence ID" value="NZ_FOIX01000001.1"/>
</dbReference>
<dbReference type="InterPro" id="IPR011009">
    <property type="entry name" value="Kinase-like_dom_sf"/>
</dbReference>
<protein>
    <submittedName>
        <fullName evidence="2">Aminoglycoside phosphotransferase</fullName>
    </submittedName>
    <submittedName>
        <fullName evidence="3">Predicted phosphotransferase related to Ser/Thr protein kinases</fullName>
    </submittedName>
</protein>
<evidence type="ECO:0000313" key="4">
    <source>
        <dbReference type="Proteomes" id="UP000028349"/>
    </source>
</evidence>
<dbReference type="Proteomes" id="UP000028349">
    <property type="component" value="Unassembled WGS sequence"/>
</dbReference>
<dbReference type="OrthoDB" id="9784461at2"/>
<evidence type="ECO:0000259" key="1">
    <source>
        <dbReference type="Pfam" id="PF01636"/>
    </source>
</evidence>
<dbReference type="SUPFAM" id="SSF56112">
    <property type="entry name" value="Protein kinase-like (PK-like)"/>
    <property type="match status" value="1"/>
</dbReference>
<dbReference type="InterPro" id="IPR002575">
    <property type="entry name" value="Aminoglycoside_PTrfase"/>
</dbReference>
<dbReference type="KEGG" id="cant:NCTC13489_01929"/>
<dbReference type="EMBL" id="JPEP01000002">
    <property type="protein sequence ID" value="KEY17823.1"/>
    <property type="molecule type" value="Genomic_DNA"/>
</dbReference>
<dbReference type="Gene3D" id="3.90.1200.10">
    <property type="match status" value="1"/>
</dbReference>
<dbReference type="Proteomes" id="UP000270036">
    <property type="component" value="Chromosome"/>
</dbReference>
<accession>A0A448NSG9</accession>
<evidence type="ECO:0000313" key="5">
    <source>
        <dbReference type="Proteomes" id="UP000270036"/>
    </source>
</evidence>
<name>A0A448NSG9_9FLAO</name>